<name>A0A132B6M1_MOLSC</name>
<dbReference type="InParanoid" id="A0A132B6M1"/>
<dbReference type="PANTHER" id="PTHR39600">
    <property type="entry name" value="PEPTIDASE INHIBITOR I78 FAMILY PROTEIN"/>
    <property type="match status" value="1"/>
</dbReference>
<dbReference type="AlphaFoldDB" id="A0A132B6M1"/>
<dbReference type="Proteomes" id="UP000070700">
    <property type="component" value="Unassembled WGS sequence"/>
</dbReference>
<dbReference type="GeneID" id="28826025"/>
<organism evidence="1 2">
    <name type="scientific">Mollisia scopiformis</name>
    <name type="common">Conifer needle endophyte fungus</name>
    <name type="synonym">Phialocephala scopiformis</name>
    <dbReference type="NCBI Taxonomy" id="149040"/>
    <lineage>
        <taxon>Eukaryota</taxon>
        <taxon>Fungi</taxon>
        <taxon>Dikarya</taxon>
        <taxon>Ascomycota</taxon>
        <taxon>Pezizomycotina</taxon>
        <taxon>Leotiomycetes</taxon>
        <taxon>Helotiales</taxon>
        <taxon>Mollisiaceae</taxon>
        <taxon>Mollisia</taxon>
    </lineage>
</organism>
<keyword evidence="2" id="KW-1185">Reference proteome</keyword>
<dbReference type="PANTHER" id="PTHR39600:SF1">
    <property type="entry name" value="PEPTIDASE INHIBITOR I78 FAMILY PROTEIN"/>
    <property type="match status" value="1"/>
</dbReference>
<dbReference type="KEGG" id="psco:LY89DRAFT_691357"/>
<evidence type="ECO:0000313" key="1">
    <source>
        <dbReference type="EMBL" id="KUJ08056.1"/>
    </source>
</evidence>
<dbReference type="EMBL" id="KQ947437">
    <property type="protein sequence ID" value="KUJ08056.1"/>
    <property type="molecule type" value="Genomic_DNA"/>
</dbReference>
<evidence type="ECO:0008006" key="3">
    <source>
        <dbReference type="Google" id="ProtNLM"/>
    </source>
</evidence>
<evidence type="ECO:0000313" key="2">
    <source>
        <dbReference type="Proteomes" id="UP000070700"/>
    </source>
</evidence>
<dbReference type="OrthoDB" id="10013825at2759"/>
<proteinExistence type="predicted"/>
<reference evidence="1 2" key="1">
    <citation type="submission" date="2015-10" db="EMBL/GenBank/DDBJ databases">
        <title>Full genome of DAOMC 229536 Phialocephala scopiformis, a fungal endophyte of spruce producing the potent anti-insectan compound rugulosin.</title>
        <authorList>
            <consortium name="DOE Joint Genome Institute"/>
            <person name="Walker A.K."/>
            <person name="Frasz S.L."/>
            <person name="Seifert K.A."/>
            <person name="Miller J.D."/>
            <person name="Mondo S.J."/>
            <person name="Labutti K."/>
            <person name="Lipzen A."/>
            <person name="Dockter R."/>
            <person name="Kennedy M."/>
            <person name="Grigoriev I.V."/>
            <person name="Spatafora J.W."/>
        </authorList>
    </citation>
    <scope>NUCLEOTIDE SEQUENCE [LARGE SCALE GENOMIC DNA]</scope>
    <source>
        <strain evidence="1 2">CBS 120377</strain>
    </source>
</reference>
<dbReference type="InterPro" id="IPR021719">
    <property type="entry name" value="Prot_inh_I78"/>
</dbReference>
<protein>
    <recommendedName>
        <fullName evidence="3">Pua rna binding domain-containing protein</fullName>
    </recommendedName>
</protein>
<dbReference type="STRING" id="149040.A0A132B6M1"/>
<sequence length="82" mass="9017">MPLVVPGINSGGDNSKTEEWMNKLVGKKLTDGPSDATSFAKQDLPKETRVIEPGSMVTKDFNENRLNVHLKEDGTVSHVDHQ</sequence>
<gene>
    <name evidence="1" type="ORF">LY89DRAFT_691357</name>
</gene>
<dbReference type="Gene3D" id="3.30.10.10">
    <property type="entry name" value="Trypsin Inhibitor V, subunit A"/>
    <property type="match status" value="1"/>
</dbReference>
<accession>A0A132B6M1</accession>
<dbReference type="Pfam" id="PF11720">
    <property type="entry name" value="Inhibitor_I78"/>
    <property type="match status" value="1"/>
</dbReference>
<dbReference type="RefSeq" id="XP_018062411.1">
    <property type="nucleotide sequence ID" value="XM_018216299.1"/>
</dbReference>